<dbReference type="EMBL" id="UGYV01000001">
    <property type="protein sequence ID" value="SUI76861.1"/>
    <property type="molecule type" value="Genomic_DNA"/>
</dbReference>
<comment type="similarity">
    <text evidence="8">Belongs to the NrdR family.</text>
</comment>
<dbReference type="InterPro" id="IPR003796">
    <property type="entry name" value="RNR_NrdR-like"/>
</dbReference>
<dbReference type="InterPro" id="IPR005144">
    <property type="entry name" value="ATP-cone_dom"/>
</dbReference>
<evidence type="ECO:0000256" key="2">
    <source>
        <dbReference type="ARBA" id="ARBA00022741"/>
    </source>
</evidence>
<dbReference type="Proteomes" id="UP000255061">
    <property type="component" value="Unassembled WGS sequence"/>
</dbReference>
<dbReference type="EMBL" id="PYSG01000002">
    <property type="protein sequence ID" value="PTA50976.1"/>
    <property type="molecule type" value="Genomic_DNA"/>
</dbReference>
<dbReference type="GO" id="GO:0045892">
    <property type="term" value="P:negative regulation of DNA-templated transcription"/>
    <property type="evidence" value="ECO:0007669"/>
    <property type="project" value="UniProtKB-UniRule"/>
</dbReference>
<keyword evidence="12" id="KW-1185">Reference proteome</keyword>
<comment type="function">
    <text evidence="8">Negatively regulates transcription of bacterial ribonucleotide reductase nrd genes and operons by binding to NrdR-boxes.</text>
</comment>
<reference evidence="10 12" key="2">
    <citation type="submission" date="2018-04" db="EMBL/GenBank/DDBJ databases">
        <title>Genomic sequence of a freshwater isolate of Shewanella morhuae.</title>
        <authorList>
            <person name="Castillo D.E."/>
            <person name="Gram L."/>
        </authorList>
    </citation>
    <scope>NUCLEOTIDE SEQUENCE [LARGE SCALE GENOMIC DNA]</scope>
    <source>
        <strain evidence="10 12">CW7</strain>
    </source>
</reference>
<dbReference type="Pfam" id="PF03477">
    <property type="entry name" value="ATP-cone"/>
    <property type="match status" value="1"/>
</dbReference>
<keyword evidence="2 8" id="KW-0547">Nucleotide-binding</keyword>
<keyword evidence="1 8" id="KW-0678">Repressor</keyword>
<evidence type="ECO:0000256" key="7">
    <source>
        <dbReference type="ARBA" id="ARBA00023163"/>
    </source>
</evidence>
<accession>A0A1N6SV94</accession>
<dbReference type="InterPro" id="IPR055173">
    <property type="entry name" value="NrdR-like_N"/>
</dbReference>
<sequence length="149" mass="17100">MYCPFCSATDTKVIDSRLVAEGHQVRRRRECTECHERFTTFEGAELVMPRVIKRDGSRQPFDEEKLQGGMLRAVEKRPVSMDEIEQALSKIKSTLRATGEREVPSEMVGNLMMEQLMTLDKVAYIRFASVYRAFEDVSEFGEAIAKLQK</sequence>
<accession>A0A380ABA2</accession>
<dbReference type="GO" id="GO:0008270">
    <property type="term" value="F:zinc ion binding"/>
    <property type="evidence" value="ECO:0007669"/>
    <property type="project" value="UniProtKB-UniRule"/>
</dbReference>
<keyword evidence="3 8" id="KW-0863">Zinc-finger</keyword>
<evidence type="ECO:0000256" key="6">
    <source>
        <dbReference type="ARBA" id="ARBA00023125"/>
    </source>
</evidence>
<dbReference type="OrthoDB" id="9807461at2"/>
<evidence type="ECO:0000256" key="1">
    <source>
        <dbReference type="ARBA" id="ARBA00022491"/>
    </source>
</evidence>
<protein>
    <recommendedName>
        <fullName evidence="8">Transcriptional repressor NrdR</fullName>
    </recommendedName>
</protein>
<evidence type="ECO:0000313" key="11">
    <source>
        <dbReference type="EMBL" id="SUI76861.1"/>
    </source>
</evidence>
<evidence type="ECO:0000313" key="12">
    <source>
        <dbReference type="Proteomes" id="UP000240506"/>
    </source>
</evidence>
<keyword evidence="7 8" id="KW-0804">Transcription</keyword>
<feature type="domain" description="ATP-cone" evidence="9">
    <location>
        <begin position="49"/>
        <end position="139"/>
    </location>
</feature>
<evidence type="ECO:0000256" key="8">
    <source>
        <dbReference type="HAMAP-Rule" id="MF_00440"/>
    </source>
</evidence>
<dbReference type="NCBIfam" id="TIGR00244">
    <property type="entry name" value="transcriptional regulator NrdR"/>
    <property type="match status" value="1"/>
</dbReference>
<organism evidence="11 13">
    <name type="scientific">Shewanella morhuae</name>
    <dbReference type="NCBI Taxonomy" id="365591"/>
    <lineage>
        <taxon>Bacteria</taxon>
        <taxon>Pseudomonadati</taxon>
        <taxon>Pseudomonadota</taxon>
        <taxon>Gammaproteobacteria</taxon>
        <taxon>Alteromonadales</taxon>
        <taxon>Shewanellaceae</taxon>
        <taxon>Shewanella</taxon>
    </lineage>
</organism>
<reference evidence="11 13" key="3">
    <citation type="submission" date="2018-06" db="EMBL/GenBank/DDBJ databases">
        <authorList>
            <consortium name="Pathogen Informatics"/>
            <person name="Doyle S."/>
        </authorList>
    </citation>
    <scope>NUCLEOTIDE SEQUENCE [LARGE SCALE GENOMIC DNA]</scope>
    <source>
        <strain evidence="11 13">NCTC10736</strain>
    </source>
</reference>
<dbReference type="HAMAP" id="MF_00440">
    <property type="entry name" value="NrdR"/>
    <property type="match status" value="1"/>
</dbReference>
<dbReference type="STRING" id="365591.SAMN05421840_101217"/>
<evidence type="ECO:0000256" key="5">
    <source>
        <dbReference type="ARBA" id="ARBA00023015"/>
    </source>
</evidence>
<feature type="zinc finger region" evidence="8">
    <location>
        <begin position="3"/>
        <end position="34"/>
    </location>
</feature>
<proteinExistence type="inferred from homology"/>
<dbReference type="RefSeq" id="WP_076496475.1">
    <property type="nucleotide sequence ID" value="NZ_BPFE01000007.1"/>
</dbReference>
<evidence type="ECO:0000256" key="3">
    <source>
        <dbReference type="ARBA" id="ARBA00022771"/>
    </source>
</evidence>
<gene>
    <name evidence="8 11" type="primary">nrdR</name>
    <name evidence="10" type="ORF">C9I43_10905</name>
    <name evidence="11" type="ORF">NCTC10736_01982</name>
</gene>
<dbReference type="PANTHER" id="PTHR30455">
    <property type="entry name" value="TRANSCRIPTIONAL REPRESSOR NRDR"/>
    <property type="match status" value="1"/>
</dbReference>
<keyword evidence="4 8" id="KW-0067">ATP-binding</keyword>
<evidence type="ECO:0000313" key="13">
    <source>
        <dbReference type="Proteomes" id="UP000255061"/>
    </source>
</evidence>
<name>A0A1N6SV94_9GAMM</name>
<keyword evidence="6 8" id="KW-0238">DNA-binding</keyword>
<evidence type="ECO:0000256" key="4">
    <source>
        <dbReference type="ARBA" id="ARBA00022840"/>
    </source>
</evidence>
<dbReference type="Pfam" id="PF22811">
    <property type="entry name" value="Zn_ribbon_NrdR"/>
    <property type="match status" value="1"/>
</dbReference>
<dbReference type="PROSITE" id="PS51161">
    <property type="entry name" value="ATP_CONE"/>
    <property type="match status" value="1"/>
</dbReference>
<keyword evidence="8" id="KW-0479">Metal-binding</keyword>
<evidence type="ECO:0000259" key="9">
    <source>
        <dbReference type="PROSITE" id="PS51161"/>
    </source>
</evidence>
<dbReference type="AlphaFoldDB" id="A0A1N6SV94"/>
<reference evidence="10 12" key="1">
    <citation type="submission" date="2018-03" db="EMBL/GenBank/DDBJ databases">
        <authorList>
            <person name="Dailey F.E."/>
        </authorList>
    </citation>
    <scope>NUCLEOTIDE SEQUENCE [LARGE SCALE GENOMIC DNA]</scope>
    <source>
        <strain evidence="10 12">CW7</strain>
    </source>
</reference>
<keyword evidence="5 8" id="KW-0805">Transcription regulation</keyword>
<comment type="cofactor">
    <cofactor evidence="8">
        <name>Zn(2+)</name>
        <dbReference type="ChEBI" id="CHEBI:29105"/>
    </cofactor>
    <text evidence="8">Binds 1 zinc ion.</text>
</comment>
<dbReference type="PANTHER" id="PTHR30455:SF2">
    <property type="entry name" value="TRANSCRIPTIONAL REPRESSOR NRDR"/>
    <property type="match status" value="1"/>
</dbReference>
<dbReference type="GO" id="GO:0003677">
    <property type="term" value="F:DNA binding"/>
    <property type="evidence" value="ECO:0007669"/>
    <property type="project" value="UniProtKB-KW"/>
</dbReference>
<dbReference type="Proteomes" id="UP000240506">
    <property type="component" value="Unassembled WGS sequence"/>
</dbReference>
<keyword evidence="8" id="KW-0862">Zinc</keyword>
<dbReference type="GO" id="GO:0005524">
    <property type="term" value="F:ATP binding"/>
    <property type="evidence" value="ECO:0007669"/>
    <property type="project" value="UniProtKB-UniRule"/>
</dbReference>
<evidence type="ECO:0000313" key="10">
    <source>
        <dbReference type="EMBL" id="PTA50976.1"/>
    </source>
</evidence>